<sequence>MDEHRLQQLAVDLSKRYFQKPFKDHIIFNRRLRTTGGRYVPKTRTIEINPKYLEELGEDALIGIIKHELCHYHLHIEGKPFHHRSHEFRELMKQTDSPRFCEQLPSEVSKRRLEYKCTNCSLIFKRKRRVNTQQYRCGKCGGRIKQLASGD</sequence>
<evidence type="ECO:0000259" key="1">
    <source>
        <dbReference type="SMART" id="SM00731"/>
    </source>
</evidence>
<keyword evidence="3" id="KW-1185">Reference proteome</keyword>
<accession>A0ABT9VE51</accession>
<dbReference type="NCBIfam" id="NF003339">
    <property type="entry name" value="PRK04351.1"/>
    <property type="match status" value="1"/>
</dbReference>
<comment type="caution">
    <text evidence="2">The sequence shown here is derived from an EMBL/GenBank/DDBJ whole genome shotgun (WGS) entry which is preliminary data.</text>
</comment>
<proteinExistence type="predicted"/>
<name>A0ABT9VE51_9BACI</name>
<feature type="domain" description="SprT-like" evidence="1">
    <location>
        <begin position="4"/>
        <end position="147"/>
    </location>
</feature>
<dbReference type="Proteomes" id="UP001224359">
    <property type="component" value="Unassembled WGS sequence"/>
</dbReference>
<dbReference type="SMART" id="SM00731">
    <property type="entry name" value="SprT"/>
    <property type="match status" value="1"/>
</dbReference>
<dbReference type="RefSeq" id="WP_306975516.1">
    <property type="nucleotide sequence ID" value="NZ_JAUSTQ010000004.1"/>
</dbReference>
<dbReference type="InterPro" id="IPR006640">
    <property type="entry name" value="SprT-like_domain"/>
</dbReference>
<dbReference type="Pfam" id="PF17283">
    <property type="entry name" value="Zn_ribbon_SprT"/>
    <property type="match status" value="1"/>
</dbReference>
<gene>
    <name evidence="2" type="ORF">J2S77_001175</name>
</gene>
<dbReference type="EMBL" id="JAUSTQ010000004">
    <property type="protein sequence ID" value="MDQ0159211.1"/>
    <property type="molecule type" value="Genomic_DNA"/>
</dbReference>
<dbReference type="Gene3D" id="3.30.2010.10">
    <property type="entry name" value="Metalloproteases ('zincins'), catalytic domain"/>
    <property type="match status" value="1"/>
</dbReference>
<protein>
    <submittedName>
        <fullName evidence="2">SprT-like protein</fullName>
    </submittedName>
</protein>
<dbReference type="Pfam" id="PF10263">
    <property type="entry name" value="SprT-like"/>
    <property type="match status" value="1"/>
</dbReference>
<evidence type="ECO:0000313" key="2">
    <source>
        <dbReference type="EMBL" id="MDQ0159211.1"/>
    </source>
</evidence>
<organism evidence="2 3">
    <name type="scientific">Alkalibacillus salilacus</name>
    <dbReference type="NCBI Taxonomy" id="284582"/>
    <lineage>
        <taxon>Bacteria</taxon>
        <taxon>Bacillati</taxon>
        <taxon>Bacillota</taxon>
        <taxon>Bacilli</taxon>
        <taxon>Bacillales</taxon>
        <taxon>Bacillaceae</taxon>
        <taxon>Alkalibacillus</taxon>
    </lineage>
</organism>
<reference evidence="2 3" key="1">
    <citation type="submission" date="2023-07" db="EMBL/GenBank/DDBJ databases">
        <title>Genomic Encyclopedia of Type Strains, Phase IV (KMG-IV): sequencing the most valuable type-strain genomes for metagenomic binning, comparative biology and taxonomic classification.</title>
        <authorList>
            <person name="Goeker M."/>
        </authorList>
    </citation>
    <scope>NUCLEOTIDE SEQUENCE [LARGE SCALE GENOMIC DNA]</scope>
    <source>
        <strain evidence="2 3">DSM 16460</strain>
    </source>
</reference>
<evidence type="ECO:0000313" key="3">
    <source>
        <dbReference type="Proteomes" id="UP001224359"/>
    </source>
</evidence>
<dbReference type="InterPro" id="IPR035240">
    <property type="entry name" value="SprT_Zn_ribbon"/>
</dbReference>